<dbReference type="Pfam" id="PF02803">
    <property type="entry name" value="Thiolase_C"/>
    <property type="match status" value="1"/>
</dbReference>
<dbReference type="GO" id="GO:0003988">
    <property type="term" value="F:acetyl-CoA C-acyltransferase activity"/>
    <property type="evidence" value="ECO:0007669"/>
    <property type="project" value="UniProtKB-EC"/>
</dbReference>
<dbReference type="AlphaFoldDB" id="A0A3B7LW98"/>
<evidence type="ECO:0000313" key="13">
    <source>
        <dbReference type="Proteomes" id="UP000263753"/>
    </source>
</evidence>
<evidence type="ECO:0000256" key="9">
    <source>
        <dbReference type="RuleBase" id="RU003557"/>
    </source>
</evidence>
<dbReference type="InterPro" id="IPR020610">
    <property type="entry name" value="Thiolase_AS"/>
</dbReference>
<reference evidence="13" key="1">
    <citation type="submission" date="2018-09" db="EMBL/GenBank/DDBJ databases">
        <title>The complete genome of Acinetobacter sp. strain WCHAc010005.</title>
        <authorList>
            <person name="Hu Y."/>
            <person name="Long H."/>
            <person name="Feng Y."/>
            <person name="Zong Z."/>
        </authorList>
    </citation>
    <scope>NUCLEOTIDE SEQUENCE [LARGE SCALE GENOMIC DNA]</scope>
    <source>
        <strain evidence="13">WCHAc010005</strain>
    </source>
</reference>
<name>A0A3B7LW98_9GAMM</name>
<keyword evidence="4" id="KW-0276">Fatty acid metabolism</keyword>
<dbReference type="InterPro" id="IPR020613">
    <property type="entry name" value="Thiolase_CS"/>
</dbReference>
<evidence type="ECO:0000256" key="2">
    <source>
        <dbReference type="ARBA" id="ARBA00022490"/>
    </source>
</evidence>
<feature type="domain" description="Thiolase C-terminal" evidence="11">
    <location>
        <begin position="294"/>
        <end position="432"/>
    </location>
</feature>
<dbReference type="NCBIfam" id="TIGR01930">
    <property type="entry name" value="AcCoA-C-Actrans"/>
    <property type="match status" value="1"/>
</dbReference>
<evidence type="ECO:0000256" key="6">
    <source>
        <dbReference type="ARBA" id="ARBA00023098"/>
    </source>
</evidence>
<dbReference type="SUPFAM" id="SSF53901">
    <property type="entry name" value="Thiolase-like"/>
    <property type="match status" value="2"/>
</dbReference>
<keyword evidence="5" id="KW-0442">Lipid degradation</keyword>
<proteinExistence type="inferred from homology"/>
<evidence type="ECO:0000313" key="12">
    <source>
        <dbReference type="EMBL" id="AXY57052.1"/>
    </source>
</evidence>
<dbReference type="PANTHER" id="PTHR18919:SF107">
    <property type="entry name" value="ACETYL-COA ACETYLTRANSFERASE, CYTOSOLIC"/>
    <property type="match status" value="1"/>
</dbReference>
<feature type="active site" description="Acyl-thioester intermediate" evidence="8">
    <location>
        <position position="97"/>
    </location>
</feature>
<evidence type="ECO:0000256" key="1">
    <source>
        <dbReference type="ARBA" id="ARBA00010982"/>
    </source>
</evidence>
<evidence type="ECO:0000256" key="3">
    <source>
        <dbReference type="ARBA" id="ARBA00022679"/>
    </source>
</evidence>
<dbReference type="KEGG" id="achi:CDG60_11040"/>
<evidence type="ECO:0000259" key="11">
    <source>
        <dbReference type="Pfam" id="PF02803"/>
    </source>
</evidence>
<keyword evidence="7 9" id="KW-0012">Acyltransferase</keyword>
<dbReference type="Gene3D" id="3.40.47.10">
    <property type="match status" value="1"/>
</dbReference>
<dbReference type="InterPro" id="IPR020617">
    <property type="entry name" value="Thiolase_C"/>
</dbReference>
<keyword evidence="2" id="KW-0963">Cytoplasm</keyword>
<dbReference type="PANTHER" id="PTHR18919">
    <property type="entry name" value="ACETYL-COA C-ACYLTRANSFERASE"/>
    <property type="match status" value="1"/>
</dbReference>
<evidence type="ECO:0000256" key="5">
    <source>
        <dbReference type="ARBA" id="ARBA00022963"/>
    </source>
</evidence>
<dbReference type="RefSeq" id="WP_087513872.1">
    <property type="nucleotide sequence ID" value="NZ_CP032134.1"/>
</dbReference>
<evidence type="ECO:0000256" key="8">
    <source>
        <dbReference type="PIRSR" id="PIRSR000429-1"/>
    </source>
</evidence>
<dbReference type="FunFam" id="3.40.47.10:FF:000011">
    <property type="entry name" value="3-ketoacyl-CoA thiolase"/>
    <property type="match status" value="1"/>
</dbReference>
<dbReference type="GO" id="GO:0006631">
    <property type="term" value="P:fatty acid metabolic process"/>
    <property type="evidence" value="ECO:0007669"/>
    <property type="project" value="UniProtKB-KW"/>
</dbReference>
<dbReference type="PROSITE" id="PS00099">
    <property type="entry name" value="THIOLASE_3"/>
    <property type="match status" value="1"/>
</dbReference>
<feature type="active site" description="Proton acceptor" evidence="8">
    <location>
        <position position="420"/>
    </location>
</feature>
<dbReference type="PIRSF" id="PIRSF000429">
    <property type="entry name" value="Ac-CoA_Ac_transf"/>
    <property type="match status" value="1"/>
</dbReference>
<dbReference type="Proteomes" id="UP000263753">
    <property type="component" value="Chromosome"/>
</dbReference>
<dbReference type="PROSITE" id="PS00098">
    <property type="entry name" value="THIOLASE_1"/>
    <property type="match status" value="1"/>
</dbReference>
<comment type="similarity">
    <text evidence="1 9">Belongs to the thiolase-like superfamily. Thiolase family.</text>
</comment>
<protein>
    <submittedName>
        <fullName evidence="12">Acetyl-CoA C-acyltransferase FadI</fullName>
        <ecNumber evidence="12">2.3.1.16</ecNumber>
    </submittedName>
</protein>
<dbReference type="GO" id="GO:0005829">
    <property type="term" value="C:cytosol"/>
    <property type="evidence" value="ECO:0007669"/>
    <property type="project" value="TreeGrafter"/>
</dbReference>
<dbReference type="CDD" id="cd00751">
    <property type="entry name" value="thiolase"/>
    <property type="match status" value="1"/>
</dbReference>
<accession>A0A3B7LW98</accession>
<feature type="domain" description="Thiolase N-terminal" evidence="10">
    <location>
        <begin position="14"/>
        <end position="286"/>
    </location>
</feature>
<gene>
    <name evidence="12" type="primary">fadI</name>
    <name evidence="12" type="ORF">CDG60_11040</name>
</gene>
<evidence type="ECO:0000256" key="7">
    <source>
        <dbReference type="ARBA" id="ARBA00023315"/>
    </source>
</evidence>
<dbReference type="EMBL" id="CP032134">
    <property type="protein sequence ID" value="AXY57052.1"/>
    <property type="molecule type" value="Genomic_DNA"/>
</dbReference>
<dbReference type="GO" id="GO:0016042">
    <property type="term" value="P:lipid catabolic process"/>
    <property type="evidence" value="ECO:0007669"/>
    <property type="project" value="UniProtKB-KW"/>
</dbReference>
<keyword evidence="6" id="KW-0443">Lipid metabolism</keyword>
<feature type="active site" description="Proton acceptor" evidence="8">
    <location>
        <position position="390"/>
    </location>
</feature>
<organism evidence="12 13">
    <name type="scientific">Acinetobacter chinensis</name>
    <dbReference type="NCBI Taxonomy" id="2004650"/>
    <lineage>
        <taxon>Bacteria</taxon>
        <taxon>Pseudomonadati</taxon>
        <taxon>Pseudomonadota</taxon>
        <taxon>Gammaproteobacteria</taxon>
        <taxon>Moraxellales</taxon>
        <taxon>Moraxellaceae</taxon>
        <taxon>Acinetobacter</taxon>
    </lineage>
</organism>
<evidence type="ECO:0000259" key="10">
    <source>
        <dbReference type="Pfam" id="PF00108"/>
    </source>
</evidence>
<sequence>MNSKVDLSNKHGRIAIVDAVRTPFARIATHYKDLNAIDLGVMVVNELIKRNNLNKDDIDQLVFGMTVMIPEAPFIAREIALQAGLENVDAYSITRACATSFQTISSAAETILAGNADIIIAGGTDSTSSVRLPMSAKFSSTLRDVNFAKTLKDRLKLLSALRPTDILPQQPSITEYSTHETMGQSCEKMVKKWGIGRSEQDDLAFKSHFNADNAWKQGYLDQQVLTATLSSGKTLKEDNLVRQNPKREAYDKLKPVFDLLGKGTVTAGNASPLTDGASAVLLMSEEKAKALGFEPIGYIRSYAFAAKTPKEDLLMGPVLAAPIALERAGIPLAEMTLIDMHEAFAGQVLCNIKGLASDSYAKTVLNRSQAVGEVNFDILNVNGGSVAYGHPFGATGGRVIGQTVHELKRRGGGVALTTACAAGGIGAAMVLEVD</sequence>
<dbReference type="InterPro" id="IPR002155">
    <property type="entry name" value="Thiolase"/>
</dbReference>
<evidence type="ECO:0000256" key="4">
    <source>
        <dbReference type="ARBA" id="ARBA00022832"/>
    </source>
</evidence>
<keyword evidence="3 9" id="KW-0808">Transferase</keyword>
<dbReference type="PROSITE" id="PS00737">
    <property type="entry name" value="THIOLASE_2"/>
    <property type="match status" value="1"/>
</dbReference>
<dbReference type="InterPro" id="IPR020615">
    <property type="entry name" value="Thiolase_acyl_enz_int_AS"/>
</dbReference>
<dbReference type="EC" id="2.3.1.16" evidence="12"/>
<dbReference type="InterPro" id="IPR016039">
    <property type="entry name" value="Thiolase-like"/>
</dbReference>
<dbReference type="Pfam" id="PF00108">
    <property type="entry name" value="Thiolase_N"/>
    <property type="match status" value="1"/>
</dbReference>
<dbReference type="InterPro" id="IPR020616">
    <property type="entry name" value="Thiolase_N"/>
</dbReference>
<dbReference type="NCBIfam" id="NF006516">
    <property type="entry name" value="PRK08963.1"/>
    <property type="match status" value="1"/>
</dbReference>